<gene>
    <name evidence="1" type="ORF">K490DRAFT_62043</name>
</gene>
<accession>A0A9P4I2K8</accession>
<dbReference type="EMBL" id="ML978712">
    <property type="protein sequence ID" value="KAF2090721.1"/>
    <property type="molecule type" value="Genomic_DNA"/>
</dbReference>
<proteinExistence type="predicted"/>
<comment type="caution">
    <text evidence="1">The sequence shown here is derived from an EMBL/GenBank/DDBJ whole genome shotgun (WGS) entry which is preliminary data.</text>
</comment>
<organism evidence="1 2">
    <name type="scientific">Saccharata proteae CBS 121410</name>
    <dbReference type="NCBI Taxonomy" id="1314787"/>
    <lineage>
        <taxon>Eukaryota</taxon>
        <taxon>Fungi</taxon>
        <taxon>Dikarya</taxon>
        <taxon>Ascomycota</taxon>
        <taxon>Pezizomycotina</taxon>
        <taxon>Dothideomycetes</taxon>
        <taxon>Dothideomycetes incertae sedis</taxon>
        <taxon>Botryosphaeriales</taxon>
        <taxon>Saccharataceae</taxon>
        <taxon>Saccharata</taxon>
    </lineage>
</organism>
<evidence type="ECO:0000313" key="1">
    <source>
        <dbReference type="EMBL" id="KAF2090721.1"/>
    </source>
</evidence>
<evidence type="ECO:0000313" key="2">
    <source>
        <dbReference type="Proteomes" id="UP000799776"/>
    </source>
</evidence>
<dbReference type="Proteomes" id="UP000799776">
    <property type="component" value="Unassembled WGS sequence"/>
</dbReference>
<dbReference type="AlphaFoldDB" id="A0A9P4I2K8"/>
<reference evidence="1" key="1">
    <citation type="journal article" date="2020" name="Stud. Mycol.">
        <title>101 Dothideomycetes genomes: a test case for predicting lifestyles and emergence of pathogens.</title>
        <authorList>
            <person name="Haridas S."/>
            <person name="Albert R."/>
            <person name="Binder M."/>
            <person name="Bloem J."/>
            <person name="Labutti K."/>
            <person name="Salamov A."/>
            <person name="Andreopoulos B."/>
            <person name="Baker S."/>
            <person name="Barry K."/>
            <person name="Bills G."/>
            <person name="Bluhm B."/>
            <person name="Cannon C."/>
            <person name="Castanera R."/>
            <person name="Culley D."/>
            <person name="Daum C."/>
            <person name="Ezra D."/>
            <person name="Gonzalez J."/>
            <person name="Henrissat B."/>
            <person name="Kuo A."/>
            <person name="Liang C."/>
            <person name="Lipzen A."/>
            <person name="Lutzoni F."/>
            <person name="Magnuson J."/>
            <person name="Mondo S."/>
            <person name="Nolan M."/>
            <person name="Ohm R."/>
            <person name="Pangilinan J."/>
            <person name="Park H.-J."/>
            <person name="Ramirez L."/>
            <person name="Alfaro M."/>
            <person name="Sun H."/>
            <person name="Tritt A."/>
            <person name="Yoshinaga Y."/>
            <person name="Zwiers L.-H."/>
            <person name="Turgeon B."/>
            <person name="Goodwin S."/>
            <person name="Spatafora J."/>
            <person name="Crous P."/>
            <person name="Grigoriev I."/>
        </authorList>
    </citation>
    <scope>NUCLEOTIDE SEQUENCE</scope>
    <source>
        <strain evidence="1">CBS 121410</strain>
    </source>
</reference>
<evidence type="ECO:0008006" key="3">
    <source>
        <dbReference type="Google" id="ProtNLM"/>
    </source>
</evidence>
<keyword evidence="2" id="KW-1185">Reference proteome</keyword>
<dbReference type="OrthoDB" id="3682596at2759"/>
<protein>
    <recommendedName>
        <fullName evidence="3">F-box domain-containing protein</fullName>
    </recommendedName>
</protein>
<name>A0A9P4I2K8_9PEZI</name>
<sequence>MASAQDPNRISFLDLPAELRIMVYKYACALDSVPQGQDVREWPYDVLQLSTICHQITVEIVALLAGQRIVIGTVAKPPEFPNGTTFAEHVSDGMYLIDAAHQPEWVTSYARFIEIAVIRCYDVSSMCDTSTGRWMAVLQCMRILARRYPNLKTYSVWLLPRKEDGGRYSVGWGFSSWKLLAQGVDETDEQHIKRIRRWMVPTHELAGMRVPKNQIMSVSVAPGIDPPVIGYKWAPDNFAKVIASFQLKRT</sequence>